<dbReference type="Gene3D" id="3.30.160.60">
    <property type="entry name" value="Classic Zinc Finger"/>
    <property type="match status" value="5"/>
</dbReference>
<feature type="domain" description="C2H2-type" evidence="3">
    <location>
        <begin position="228"/>
        <end position="255"/>
    </location>
</feature>
<dbReference type="Pfam" id="PF00096">
    <property type="entry name" value="zf-C2H2"/>
    <property type="match status" value="5"/>
</dbReference>
<feature type="domain" description="C2H2-type" evidence="3">
    <location>
        <begin position="285"/>
        <end position="312"/>
    </location>
</feature>
<protein>
    <submittedName>
        <fullName evidence="5">Zinc finger protein 628-like isoform X1</fullName>
    </submittedName>
</protein>
<evidence type="ECO:0000313" key="5">
    <source>
        <dbReference type="RefSeq" id="XP_013791186.1"/>
    </source>
</evidence>
<evidence type="ECO:0000256" key="1">
    <source>
        <dbReference type="PROSITE-ProRule" id="PRU00042"/>
    </source>
</evidence>
<feature type="domain" description="C2H2-type" evidence="3">
    <location>
        <begin position="200"/>
        <end position="227"/>
    </location>
</feature>
<organism evidence="4 5">
    <name type="scientific">Limulus polyphemus</name>
    <name type="common">Atlantic horseshoe crab</name>
    <dbReference type="NCBI Taxonomy" id="6850"/>
    <lineage>
        <taxon>Eukaryota</taxon>
        <taxon>Metazoa</taxon>
        <taxon>Ecdysozoa</taxon>
        <taxon>Arthropoda</taxon>
        <taxon>Chelicerata</taxon>
        <taxon>Merostomata</taxon>
        <taxon>Xiphosura</taxon>
        <taxon>Limulidae</taxon>
        <taxon>Limulus</taxon>
    </lineage>
</organism>
<feature type="domain" description="C2H2-type" evidence="3">
    <location>
        <begin position="313"/>
        <end position="340"/>
    </location>
</feature>
<evidence type="ECO:0000313" key="4">
    <source>
        <dbReference type="Proteomes" id="UP000694941"/>
    </source>
</evidence>
<feature type="region of interest" description="Disordered" evidence="2">
    <location>
        <begin position="326"/>
        <end position="545"/>
    </location>
</feature>
<evidence type="ECO:0000256" key="2">
    <source>
        <dbReference type="SAM" id="MobiDB-lite"/>
    </source>
</evidence>
<keyword evidence="1" id="KW-0863">Zinc-finger</keyword>
<feature type="compositionally biased region" description="Pro residues" evidence="2">
    <location>
        <begin position="157"/>
        <end position="171"/>
    </location>
</feature>
<feature type="compositionally biased region" description="Low complexity" evidence="2">
    <location>
        <begin position="457"/>
        <end position="480"/>
    </location>
</feature>
<dbReference type="InterPro" id="IPR036236">
    <property type="entry name" value="Znf_C2H2_sf"/>
</dbReference>
<dbReference type="PANTHER" id="PTHR16515">
    <property type="entry name" value="PR DOMAIN ZINC FINGER PROTEIN"/>
    <property type="match status" value="1"/>
</dbReference>
<feature type="region of interest" description="Disordered" evidence="2">
    <location>
        <begin position="601"/>
        <end position="641"/>
    </location>
</feature>
<name>A0ABM1BYP3_LIMPO</name>
<dbReference type="SMART" id="SM00355">
    <property type="entry name" value="ZnF_C2H2"/>
    <property type="match status" value="5"/>
</dbReference>
<dbReference type="PROSITE" id="PS00028">
    <property type="entry name" value="ZINC_FINGER_C2H2_1"/>
    <property type="match status" value="5"/>
</dbReference>
<sequence length="641" mass="69782">MNSNPPTSTMQNSTYPWVTPTSLSHKSWPPGYQASLTDLFLKKNPLHFGTGISQLAAASSYIEKMSSFNEHSQKCPHPDAKDKPYPCEVCQQYFSLYSSLKSDGACSSSSSCNMSTHPSISRPLSAPPDRKQVPPTSQSPTLTAQSSSHPQQAPLALLPPPPPPPPPPPSMPERCQANHVDSQMSQHHPRRPRPAPTKQFMCPVCHKYFTQKGNLKTHMMIHTGEKPYSCQVCGKSFTQKGNVDTHMKIHTGEKEFSCDSCDKRFTQKGNLKTHIRSVHTKEKPFACGVCGKCFSQRGNMHTHVRTHNKDDRFPCTMCGKTFSQKGNLKTHMQRHTGQLPSRRYGSRGGSRSCPIGPRPMLQGSRSNINQFSSFSLHDSSPAPPAHGSPQTHSPSLNPINLGKSSQTQNAPPRPTPSPFQNVPKAAPESHSQSVPSRSSPLPQVSANSSLGGIHRTPSSTQPSSVSSPSPPSMLSHPSSSVYPHQPSPTLAPHSECMIHPMMHSPPVNNSQMGHGKSPSPCGTPGQLQFSEQESRPFYSAPPTPVPAPLAHSPRWLSHGYQRHYSSFQAPSSMSSYSPISQHPTPLSRLALLSSNAMAHHTLGSPLSDDKHNTSAPGLSGHHMSDDHFHSSTSPDFSQLLD</sequence>
<keyword evidence="1" id="KW-0862">Zinc</keyword>
<evidence type="ECO:0000259" key="3">
    <source>
        <dbReference type="PROSITE" id="PS50157"/>
    </source>
</evidence>
<dbReference type="Proteomes" id="UP000694941">
    <property type="component" value="Unplaced"/>
</dbReference>
<feature type="compositionally biased region" description="Polar residues" evidence="2">
    <location>
        <begin position="630"/>
        <end position="641"/>
    </location>
</feature>
<feature type="compositionally biased region" description="Polar residues" evidence="2">
    <location>
        <begin position="363"/>
        <end position="378"/>
    </location>
</feature>
<feature type="domain" description="C2H2-type" evidence="3">
    <location>
        <begin position="256"/>
        <end position="284"/>
    </location>
</feature>
<feature type="compositionally biased region" description="Polar residues" evidence="2">
    <location>
        <begin position="134"/>
        <end position="149"/>
    </location>
</feature>
<keyword evidence="1" id="KW-0479">Metal-binding</keyword>
<dbReference type="RefSeq" id="XP_013791186.1">
    <property type="nucleotide sequence ID" value="XM_013935732.2"/>
</dbReference>
<reference evidence="5" key="1">
    <citation type="submission" date="2025-08" db="UniProtKB">
        <authorList>
            <consortium name="RefSeq"/>
        </authorList>
    </citation>
    <scope>IDENTIFICATION</scope>
    <source>
        <tissue evidence="5">Muscle</tissue>
    </source>
</reference>
<dbReference type="SUPFAM" id="SSF57667">
    <property type="entry name" value="beta-beta-alpha zinc fingers"/>
    <property type="match status" value="3"/>
</dbReference>
<keyword evidence="4" id="KW-1185">Reference proteome</keyword>
<proteinExistence type="predicted"/>
<accession>A0ABM1BYP3</accession>
<dbReference type="GeneID" id="106475035"/>
<gene>
    <name evidence="5" type="primary">LOC106475035</name>
</gene>
<dbReference type="PROSITE" id="PS50157">
    <property type="entry name" value="ZINC_FINGER_C2H2_2"/>
    <property type="match status" value="5"/>
</dbReference>
<dbReference type="PANTHER" id="PTHR16515:SF55">
    <property type="entry name" value="C2H2-TYPE DOMAIN-CONTAINING PROTEIN"/>
    <property type="match status" value="1"/>
</dbReference>
<feature type="compositionally biased region" description="Polar residues" evidence="2">
    <location>
        <begin position="388"/>
        <end position="410"/>
    </location>
</feature>
<feature type="region of interest" description="Disordered" evidence="2">
    <location>
        <begin position="111"/>
        <end position="196"/>
    </location>
</feature>
<dbReference type="InterPro" id="IPR013087">
    <property type="entry name" value="Znf_C2H2_type"/>
</dbReference>
<feature type="compositionally biased region" description="Low complexity" evidence="2">
    <location>
        <begin position="428"/>
        <end position="445"/>
    </location>
</feature>
<dbReference type="InterPro" id="IPR050331">
    <property type="entry name" value="Zinc_finger"/>
</dbReference>